<evidence type="ECO:0008006" key="4">
    <source>
        <dbReference type="Google" id="ProtNLM"/>
    </source>
</evidence>
<dbReference type="InterPro" id="IPR052552">
    <property type="entry name" value="YeaO-like"/>
</dbReference>
<dbReference type="Pfam" id="PF22752">
    <property type="entry name" value="DUF488-N3i"/>
    <property type="match status" value="1"/>
</dbReference>
<protein>
    <recommendedName>
        <fullName evidence="4">DUF488 domain-containing protein</fullName>
    </recommendedName>
</protein>
<evidence type="ECO:0000256" key="1">
    <source>
        <dbReference type="SAM" id="MobiDB-lite"/>
    </source>
</evidence>
<name>A0A9W6HMN5_9MICO</name>
<proteinExistence type="predicted"/>
<dbReference type="AlphaFoldDB" id="A0A9W6HMN5"/>
<evidence type="ECO:0000313" key="2">
    <source>
        <dbReference type="EMBL" id="GLJ95214.1"/>
    </source>
</evidence>
<keyword evidence="3" id="KW-1185">Reference proteome</keyword>
<reference evidence="2" key="1">
    <citation type="journal article" date="2014" name="Int. J. Syst. Evol. Microbiol.">
        <title>Complete genome sequence of Corynebacterium casei LMG S-19264T (=DSM 44701T), isolated from a smear-ripened cheese.</title>
        <authorList>
            <consortium name="US DOE Joint Genome Institute (JGI-PGF)"/>
            <person name="Walter F."/>
            <person name="Albersmeier A."/>
            <person name="Kalinowski J."/>
            <person name="Ruckert C."/>
        </authorList>
    </citation>
    <scope>NUCLEOTIDE SEQUENCE</scope>
    <source>
        <strain evidence="2">VKM Ac-1940</strain>
    </source>
</reference>
<evidence type="ECO:0000313" key="3">
    <source>
        <dbReference type="Proteomes" id="UP001142291"/>
    </source>
</evidence>
<reference evidence="2" key="2">
    <citation type="submission" date="2023-01" db="EMBL/GenBank/DDBJ databases">
        <authorList>
            <person name="Sun Q."/>
            <person name="Evtushenko L."/>
        </authorList>
    </citation>
    <scope>NUCLEOTIDE SEQUENCE</scope>
    <source>
        <strain evidence="2">VKM Ac-1940</strain>
    </source>
</reference>
<organism evidence="2 3">
    <name type="scientific">Microbacterium dextranolyticum</name>
    <dbReference type="NCBI Taxonomy" id="36806"/>
    <lineage>
        <taxon>Bacteria</taxon>
        <taxon>Bacillati</taxon>
        <taxon>Actinomycetota</taxon>
        <taxon>Actinomycetes</taxon>
        <taxon>Micrococcales</taxon>
        <taxon>Microbacteriaceae</taxon>
        <taxon>Microbacterium</taxon>
    </lineage>
</organism>
<dbReference type="EMBL" id="BSER01000008">
    <property type="protein sequence ID" value="GLJ95214.1"/>
    <property type="molecule type" value="Genomic_DNA"/>
</dbReference>
<gene>
    <name evidence="2" type="ORF">GCM10017591_12760</name>
</gene>
<dbReference type="PANTHER" id="PTHR36849">
    <property type="entry name" value="CYTOPLASMIC PROTEIN-RELATED"/>
    <property type="match status" value="1"/>
</dbReference>
<accession>A0A9W6HMN5</accession>
<sequence length="151" mass="16722">MGTIHFSTSGAGRVPADDTGTRRLATQRREELTGIMQLHVKHVYDEATDADGFRVLVDRLWPRGLSKERARVDLWAKEVAPSAELRRAVHHEGMSWPDFSARYRDELAADGGVARVRDEIAGHAVVTLLFASHDEEHNGAVVLQELLGASE</sequence>
<dbReference type="PANTHER" id="PTHR36849:SF1">
    <property type="entry name" value="CYTOPLASMIC PROTEIN"/>
    <property type="match status" value="1"/>
</dbReference>
<feature type="compositionally biased region" description="Polar residues" evidence="1">
    <location>
        <begin position="1"/>
        <end position="10"/>
    </location>
</feature>
<feature type="region of interest" description="Disordered" evidence="1">
    <location>
        <begin position="1"/>
        <end position="20"/>
    </location>
</feature>
<comment type="caution">
    <text evidence="2">The sequence shown here is derived from an EMBL/GenBank/DDBJ whole genome shotgun (WGS) entry which is preliminary data.</text>
</comment>
<dbReference type="Proteomes" id="UP001142291">
    <property type="component" value="Unassembled WGS sequence"/>
</dbReference>